<feature type="domain" description="Flagellin C-terminal" evidence="6">
    <location>
        <begin position="194"/>
        <end position="279"/>
    </location>
</feature>
<dbReference type="Pfam" id="PF00669">
    <property type="entry name" value="Flagellin_N"/>
    <property type="match status" value="1"/>
</dbReference>
<evidence type="ECO:0000256" key="4">
    <source>
        <dbReference type="RuleBase" id="RU362073"/>
    </source>
</evidence>
<evidence type="ECO:0000313" key="7">
    <source>
        <dbReference type="EMBL" id="MBN3546772.1"/>
    </source>
</evidence>
<comment type="similarity">
    <text evidence="1 4">Belongs to the bacterial flagellin family.</text>
</comment>
<keyword evidence="7" id="KW-0282">Flagellum</keyword>
<dbReference type="InterPro" id="IPR001029">
    <property type="entry name" value="Flagellin_N"/>
</dbReference>
<name>A0ABS2ZF05_9BACL</name>
<evidence type="ECO:0000313" key="8">
    <source>
        <dbReference type="Proteomes" id="UP001319060"/>
    </source>
</evidence>
<dbReference type="RefSeq" id="WP_188401075.1">
    <property type="nucleotide sequence ID" value="NZ_BMCE01000001.1"/>
</dbReference>
<dbReference type="InterPro" id="IPR046358">
    <property type="entry name" value="Flagellin_C"/>
</dbReference>
<comment type="caution">
    <text evidence="7">The sequence shown here is derived from an EMBL/GenBank/DDBJ whole genome shotgun (WGS) entry which is preliminary data.</text>
</comment>
<reference evidence="7 8" key="1">
    <citation type="submission" date="2021-01" db="EMBL/GenBank/DDBJ databases">
        <title>Genome Sequencing of Type Strains.</title>
        <authorList>
            <person name="Lemaire J.F."/>
            <person name="Inderbitzin P."/>
            <person name="Collins S.B."/>
            <person name="Wespe N."/>
            <person name="Knight-Connoni V."/>
        </authorList>
    </citation>
    <scope>NUCLEOTIDE SEQUENCE [LARGE SCALE GENOMIC DNA]</scope>
    <source>
        <strain evidence="7 8">DSM 14730</strain>
    </source>
</reference>
<evidence type="ECO:0000259" key="5">
    <source>
        <dbReference type="Pfam" id="PF00669"/>
    </source>
</evidence>
<keyword evidence="7" id="KW-0966">Cell projection</keyword>
<dbReference type="PANTHER" id="PTHR42792:SF2">
    <property type="entry name" value="FLAGELLIN"/>
    <property type="match status" value="1"/>
</dbReference>
<organism evidence="7 8">
    <name type="scientific">Fictibacillus barbaricus</name>
    <dbReference type="NCBI Taxonomy" id="182136"/>
    <lineage>
        <taxon>Bacteria</taxon>
        <taxon>Bacillati</taxon>
        <taxon>Bacillota</taxon>
        <taxon>Bacilli</taxon>
        <taxon>Bacillales</taxon>
        <taxon>Fictibacillaceae</taxon>
        <taxon>Fictibacillus</taxon>
    </lineage>
</organism>
<dbReference type="InterPro" id="IPR001492">
    <property type="entry name" value="Flagellin"/>
</dbReference>
<dbReference type="NCBIfam" id="NF009446">
    <property type="entry name" value="PRK12804.1"/>
    <property type="match status" value="1"/>
</dbReference>
<dbReference type="PANTHER" id="PTHR42792">
    <property type="entry name" value="FLAGELLIN"/>
    <property type="match status" value="1"/>
</dbReference>
<keyword evidence="3 4" id="KW-0975">Bacterial flagellum</keyword>
<comment type="subcellular location">
    <subcellularLocation>
        <location evidence="4">Secreted</location>
    </subcellularLocation>
    <subcellularLocation>
        <location evidence="4">Bacterial flagellum</location>
    </subcellularLocation>
</comment>
<evidence type="ECO:0000256" key="3">
    <source>
        <dbReference type="ARBA" id="ARBA00023143"/>
    </source>
</evidence>
<accession>A0ABS2ZF05</accession>
<dbReference type="Gene3D" id="1.20.1330.10">
    <property type="entry name" value="f41 fragment of flagellin, N-terminal domain"/>
    <property type="match status" value="1"/>
</dbReference>
<gene>
    <name evidence="7" type="primary">hag</name>
    <name evidence="7" type="ORF">JYA64_15800</name>
</gene>
<dbReference type="PRINTS" id="PR00207">
    <property type="entry name" value="FLAGELLIN"/>
</dbReference>
<keyword evidence="4" id="KW-0964">Secreted</keyword>
<dbReference type="Proteomes" id="UP001319060">
    <property type="component" value="Unassembled WGS sequence"/>
</dbReference>
<protein>
    <recommendedName>
        <fullName evidence="2 4">Flagellin</fullName>
    </recommendedName>
</protein>
<dbReference type="Gene3D" id="6.10.10.10">
    <property type="entry name" value="Flagellar export chaperone, C-terminal domain"/>
    <property type="match status" value="1"/>
</dbReference>
<dbReference type="Pfam" id="PF00700">
    <property type="entry name" value="Flagellin_C"/>
    <property type="match status" value="1"/>
</dbReference>
<keyword evidence="8" id="KW-1185">Reference proteome</keyword>
<evidence type="ECO:0000256" key="2">
    <source>
        <dbReference type="ARBA" id="ARBA00020110"/>
    </source>
</evidence>
<dbReference type="Gene3D" id="6.10.280.190">
    <property type="match status" value="1"/>
</dbReference>
<comment type="function">
    <text evidence="4">Flagellin is the subunit protein which polymerizes to form the filaments of bacterial flagella.</text>
</comment>
<keyword evidence="7" id="KW-0969">Cilium</keyword>
<evidence type="ECO:0000259" key="6">
    <source>
        <dbReference type="Pfam" id="PF00700"/>
    </source>
</evidence>
<proteinExistence type="inferred from homology"/>
<feature type="domain" description="Flagellin N-terminal" evidence="5">
    <location>
        <begin position="3"/>
        <end position="139"/>
    </location>
</feature>
<evidence type="ECO:0000256" key="1">
    <source>
        <dbReference type="ARBA" id="ARBA00005709"/>
    </source>
</evidence>
<dbReference type="EMBL" id="JAFHKS010000044">
    <property type="protein sequence ID" value="MBN3546772.1"/>
    <property type="molecule type" value="Genomic_DNA"/>
</dbReference>
<sequence length="280" mass="29989">MRINHNIASLNTYRQLSTNSANTGKSLEKLSSGLKINKAGDDAAGLAISEKMRGQIRGLEMGSKNAQDGISLIQTAEGALNETHDILQRMRELATQSANDTNTATDRGELQKEFNQLSKEITRIAKTTEFNTQKLLDGSDVDGKVFHIGANAGQSLTLTINAMDATTLAVGTGTTEADTVGIDITTQANANAAITLVNTAIETVSAERSKLGATQNRLEHTINNLGTSAENLTAAESRIRDTDMAKEMMEFTKNNILSQAAQSMLAQANQQPQGVLQLLR</sequence>
<dbReference type="InterPro" id="IPR042187">
    <property type="entry name" value="Flagellin_C_sub2"/>
</dbReference>
<dbReference type="SUPFAM" id="SSF64518">
    <property type="entry name" value="Phase 1 flagellin"/>
    <property type="match status" value="1"/>
</dbReference>